<sequence>MARPYGPVSFSGPFGISSSVWRGLYVKKCVCACLVLSFHLPQALSLPGCRKLYLNFVCSLSVRDWLVGRETMDECLKRRLEVRVCAERCGAYIKPPTSRLSNQKKITKHFESSKVSV</sequence>
<comment type="caution">
    <text evidence="1">The sequence shown here is derived from an EMBL/GenBank/DDBJ whole genome shotgun (WGS) entry which is preliminary data.</text>
</comment>
<protein>
    <submittedName>
        <fullName evidence="1">Uncharacterized protein</fullName>
    </submittedName>
</protein>
<proteinExistence type="predicted"/>
<dbReference type="AlphaFoldDB" id="A0A9P9FAS2"/>
<organism evidence="1 2">
    <name type="scientific">Dactylonectria macrodidyma</name>
    <dbReference type="NCBI Taxonomy" id="307937"/>
    <lineage>
        <taxon>Eukaryota</taxon>
        <taxon>Fungi</taxon>
        <taxon>Dikarya</taxon>
        <taxon>Ascomycota</taxon>
        <taxon>Pezizomycotina</taxon>
        <taxon>Sordariomycetes</taxon>
        <taxon>Hypocreomycetidae</taxon>
        <taxon>Hypocreales</taxon>
        <taxon>Nectriaceae</taxon>
        <taxon>Dactylonectria</taxon>
    </lineage>
</organism>
<dbReference type="EMBL" id="JAGMUV010000005">
    <property type="protein sequence ID" value="KAH7157122.1"/>
    <property type="molecule type" value="Genomic_DNA"/>
</dbReference>
<dbReference type="Proteomes" id="UP000738349">
    <property type="component" value="Unassembled WGS sequence"/>
</dbReference>
<evidence type="ECO:0000313" key="2">
    <source>
        <dbReference type="Proteomes" id="UP000738349"/>
    </source>
</evidence>
<accession>A0A9P9FAS2</accession>
<name>A0A9P9FAS2_9HYPO</name>
<keyword evidence="2" id="KW-1185">Reference proteome</keyword>
<gene>
    <name evidence="1" type="ORF">EDB81DRAFT_413728</name>
</gene>
<reference evidence="1" key="1">
    <citation type="journal article" date="2021" name="Nat. Commun.">
        <title>Genetic determinants of endophytism in the Arabidopsis root mycobiome.</title>
        <authorList>
            <person name="Mesny F."/>
            <person name="Miyauchi S."/>
            <person name="Thiergart T."/>
            <person name="Pickel B."/>
            <person name="Atanasova L."/>
            <person name="Karlsson M."/>
            <person name="Huettel B."/>
            <person name="Barry K.W."/>
            <person name="Haridas S."/>
            <person name="Chen C."/>
            <person name="Bauer D."/>
            <person name="Andreopoulos W."/>
            <person name="Pangilinan J."/>
            <person name="LaButti K."/>
            <person name="Riley R."/>
            <person name="Lipzen A."/>
            <person name="Clum A."/>
            <person name="Drula E."/>
            <person name="Henrissat B."/>
            <person name="Kohler A."/>
            <person name="Grigoriev I.V."/>
            <person name="Martin F.M."/>
            <person name="Hacquard S."/>
        </authorList>
    </citation>
    <scope>NUCLEOTIDE SEQUENCE</scope>
    <source>
        <strain evidence="1">MPI-CAGE-AT-0147</strain>
    </source>
</reference>
<evidence type="ECO:0000313" key="1">
    <source>
        <dbReference type="EMBL" id="KAH7157122.1"/>
    </source>
</evidence>